<feature type="transmembrane region" description="Helical" evidence="2">
    <location>
        <begin position="402"/>
        <end position="425"/>
    </location>
</feature>
<protein>
    <submittedName>
        <fullName evidence="3">Uncharacterized protein</fullName>
    </submittedName>
</protein>
<evidence type="ECO:0000313" key="4">
    <source>
        <dbReference type="Proteomes" id="UP000053593"/>
    </source>
</evidence>
<keyword evidence="4" id="KW-1185">Reference proteome</keyword>
<dbReference type="EMBL" id="KN834822">
    <property type="protein sequence ID" value="KIK53932.1"/>
    <property type="molecule type" value="Genomic_DNA"/>
</dbReference>
<proteinExistence type="predicted"/>
<feature type="transmembrane region" description="Helical" evidence="2">
    <location>
        <begin position="61"/>
        <end position="79"/>
    </location>
</feature>
<feature type="transmembrane region" description="Helical" evidence="2">
    <location>
        <begin position="526"/>
        <end position="551"/>
    </location>
</feature>
<evidence type="ECO:0000313" key="3">
    <source>
        <dbReference type="EMBL" id="KIK53932.1"/>
    </source>
</evidence>
<dbReference type="AlphaFoldDB" id="A0A0D0C7N1"/>
<keyword evidence="2" id="KW-1133">Transmembrane helix</keyword>
<feature type="compositionally biased region" description="Polar residues" evidence="1">
    <location>
        <begin position="202"/>
        <end position="213"/>
    </location>
</feature>
<accession>A0A0D0C7N1</accession>
<keyword evidence="2" id="KW-0812">Transmembrane</keyword>
<dbReference type="PANTHER" id="PTHR35043:SF7">
    <property type="entry name" value="TRANSCRIPTION FACTOR DOMAIN-CONTAINING PROTEIN"/>
    <property type="match status" value="1"/>
</dbReference>
<dbReference type="Proteomes" id="UP000053593">
    <property type="component" value="Unassembled WGS sequence"/>
</dbReference>
<organism evidence="3 4">
    <name type="scientific">Collybiopsis luxurians FD-317 M1</name>
    <dbReference type="NCBI Taxonomy" id="944289"/>
    <lineage>
        <taxon>Eukaryota</taxon>
        <taxon>Fungi</taxon>
        <taxon>Dikarya</taxon>
        <taxon>Basidiomycota</taxon>
        <taxon>Agaricomycotina</taxon>
        <taxon>Agaricomycetes</taxon>
        <taxon>Agaricomycetidae</taxon>
        <taxon>Agaricales</taxon>
        <taxon>Marasmiineae</taxon>
        <taxon>Omphalotaceae</taxon>
        <taxon>Collybiopsis</taxon>
        <taxon>Collybiopsis luxurians</taxon>
    </lineage>
</organism>
<sequence>MIIPSIAHLQAFVCKDIDNCRTLFQIVWSCVSVLIACTWVSVHPNLRGPDDGSWEVFRRKIGLMIIALIAPEMLVFWAARQWYAARKLSEHYPGWSRTHAFFALMGGFALYKGKDCVSVLRFIPLGVSGGSESHRHIMGNFEDLGRSISDDPLSIHSETIQIPLTTPVNMSSDGDLKQSPVVDNEVDHPLAASHTADKHESPVSSHNNNSDTIVISTDSNLMSGIQTEEALASSFTGEELNNDHTTGTDTSPILYIAGKLAECHGSQFDQRSFAAHVKLIARISEAEIEGRSHSDGFSKLVAVMQTTWFVVQLFARWIEGLPVTELEVMTLDFAAMNVLISFFWWDKPQGVGSPVRIVRKTGDEDVMDLVTDQSSASPQQNVGWMLFTWICLCHFLRQVPDILFYVLVSPLVIIVQIGSWAGALYDMIAEDNPYIRDSERAVLSFEQTTDLEPKNAQDKFIAYSAAVMFGAIHCAAWISKFPSTAEEVLWKVCSLVVTCVPMYMALHNIIEKKASNLPDWVDACLFLVYIITVFFYVLARLSLIVQPFVALRDLPPGILKAVQWTNFIPHI</sequence>
<feature type="transmembrane region" description="Helical" evidence="2">
    <location>
        <begin position="488"/>
        <end position="506"/>
    </location>
</feature>
<feature type="transmembrane region" description="Helical" evidence="2">
    <location>
        <begin position="22"/>
        <end position="41"/>
    </location>
</feature>
<dbReference type="PANTHER" id="PTHR35043">
    <property type="entry name" value="TRANSCRIPTION FACTOR DOMAIN-CONTAINING PROTEIN"/>
    <property type="match status" value="1"/>
</dbReference>
<keyword evidence="2" id="KW-0472">Membrane</keyword>
<evidence type="ECO:0000256" key="1">
    <source>
        <dbReference type="SAM" id="MobiDB-lite"/>
    </source>
</evidence>
<evidence type="ECO:0000256" key="2">
    <source>
        <dbReference type="SAM" id="Phobius"/>
    </source>
</evidence>
<feature type="region of interest" description="Disordered" evidence="1">
    <location>
        <begin position="194"/>
        <end position="213"/>
    </location>
</feature>
<name>A0A0D0C7N1_9AGAR</name>
<dbReference type="OrthoDB" id="9451547at2759"/>
<gene>
    <name evidence="3" type="ORF">GYMLUDRAFT_922704</name>
</gene>
<reference evidence="3 4" key="1">
    <citation type="submission" date="2014-04" db="EMBL/GenBank/DDBJ databases">
        <title>Evolutionary Origins and Diversification of the Mycorrhizal Mutualists.</title>
        <authorList>
            <consortium name="DOE Joint Genome Institute"/>
            <consortium name="Mycorrhizal Genomics Consortium"/>
            <person name="Kohler A."/>
            <person name="Kuo A."/>
            <person name="Nagy L.G."/>
            <person name="Floudas D."/>
            <person name="Copeland A."/>
            <person name="Barry K.W."/>
            <person name="Cichocki N."/>
            <person name="Veneault-Fourrey C."/>
            <person name="LaButti K."/>
            <person name="Lindquist E.A."/>
            <person name="Lipzen A."/>
            <person name="Lundell T."/>
            <person name="Morin E."/>
            <person name="Murat C."/>
            <person name="Riley R."/>
            <person name="Ohm R."/>
            <person name="Sun H."/>
            <person name="Tunlid A."/>
            <person name="Henrissat B."/>
            <person name="Grigoriev I.V."/>
            <person name="Hibbett D.S."/>
            <person name="Martin F."/>
        </authorList>
    </citation>
    <scope>NUCLEOTIDE SEQUENCE [LARGE SCALE GENOMIC DNA]</scope>
    <source>
        <strain evidence="3 4">FD-317 M1</strain>
    </source>
</reference>
<dbReference type="HOGENOM" id="CLU_022883_6_1_1"/>
<feature type="transmembrane region" description="Helical" evidence="2">
    <location>
        <begin position="460"/>
        <end position="479"/>
    </location>
</feature>